<evidence type="ECO:0000256" key="1">
    <source>
        <dbReference type="ARBA" id="ARBA00000073"/>
    </source>
</evidence>
<dbReference type="RefSeq" id="WP_258348646.1">
    <property type="nucleotide sequence ID" value="NZ_BAAAYK010000038.1"/>
</dbReference>
<dbReference type="PANTHER" id="PTHR21600">
    <property type="entry name" value="MITOCHONDRIAL RNA PSEUDOURIDINE SYNTHASE"/>
    <property type="match status" value="1"/>
</dbReference>
<comment type="catalytic activity">
    <reaction evidence="1">
        <text>a uridine in RNA = a pseudouridine in RNA</text>
        <dbReference type="Rhea" id="RHEA:48348"/>
        <dbReference type="Rhea" id="RHEA-COMP:12068"/>
        <dbReference type="Rhea" id="RHEA-COMP:12069"/>
        <dbReference type="ChEBI" id="CHEBI:65314"/>
        <dbReference type="ChEBI" id="CHEBI:65315"/>
    </reaction>
</comment>
<gene>
    <name evidence="6" type="ORF">GCM10020366_24570</name>
</gene>
<dbReference type="InterPro" id="IPR006224">
    <property type="entry name" value="PsdUridine_synth_RluA-like_CS"/>
</dbReference>
<dbReference type="InterPro" id="IPR050188">
    <property type="entry name" value="RluA_PseudoU_synthase"/>
</dbReference>
<evidence type="ECO:0000259" key="5">
    <source>
        <dbReference type="Pfam" id="PF00849"/>
    </source>
</evidence>
<accession>A0ABP6RQA3</accession>
<dbReference type="Proteomes" id="UP001500483">
    <property type="component" value="Unassembled WGS sequence"/>
</dbReference>
<dbReference type="SUPFAM" id="SSF55120">
    <property type="entry name" value="Pseudouridine synthase"/>
    <property type="match status" value="1"/>
</dbReference>
<evidence type="ECO:0000256" key="3">
    <source>
        <dbReference type="ARBA" id="ARBA00033164"/>
    </source>
</evidence>
<evidence type="ECO:0000256" key="4">
    <source>
        <dbReference type="SAM" id="MobiDB-lite"/>
    </source>
</evidence>
<name>A0ABP6RQA3_9PSEU</name>
<sequence length="301" mass="34012">MRRKLRSPLPQRDGLDAARLRTPGSGTWATMRDHLVERLPIPAGEVDRMLREQRVADRHGRFVDATTPFAPGAVLWVQRELPAEVPVPFEVAVLHRDEHLLVADKPHFLATTPRGGHVAETALVRLRRALELPELSPVHRLDRLTAGLVLFAVHRAARREYQLLFQERAVRKEYEAIAPHDPALALPRVVRSRIEKERGVLQAREVPGPVNAETRVELVEHRGGLARYRLLPATGRTHQLRVHLASLGVPILGDELYPEVRERAAEDFTDPLRLLAKELAFDDPITGAPRRFTSHRALELP</sequence>
<dbReference type="Pfam" id="PF00849">
    <property type="entry name" value="PseudoU_synth_2"/>
    <property type="match status" value="1"/>
</dbReference>
<reference evidence="7" key="1">
    <citation type="journal article" date="2019" name="Int. J. Syst. Evol. Microbiol.">
        <title>The Global Catalogue of Microorganisms (GCM) 10K type strain sequencing project: providing services to taxonomists for standard genome sequencing and annotation.</title>
        <authorList>
            <consortium name="The Broad Institute Genomics Platform"/>
            <consortium name="The Broad Institute Genome Sequencing Center for Infectious Disease"/>
            <person name="Wu L."/>
            <person name="Ma J."/>
        </authorList>
    </citation>
    <scope>NUCLEOTIDE SEQUENCE [LARGE SCALE GENOMIC DNA]</scope>
    <source>
        <strain evidence="7">JCM 9687</strain>
    </source>
</reference>
<dbReference type="InterPro" id="IPR006145">
    <property type="entry name" value="PsdUridine_synth_RsuA/RluA"/>
</dbReference>
<comment type="caution">
    <text evidence="6">The sequence shown here is derived from an EMBL/GenBank/DDBJ whole genome shotgun (WGS) entry which is preliminary data.</text>
</comment>
<protein>
    <recommendedName>
        <fullName evidence="2">RNA pseudouridylate synthase</fullName>
    </recommendedName>
    <alternativeName>
        <fullName evidence="3">RNA-uridine isomerase</fullName>
    </alternativeName>
</protein>
<dbReference type="PROSITE" id="PS01129">
    <property type="entry name" value="PSI_RLU"/>
    <property type="match status" value="1"/>
</dbReference>
<evidence type="ECO:0000313" key="6">
    <source>
        <dbReference type="EMBL" id="GAA3357265.1"/>
    </source>
</evidence>
<evidence type="ECO:0000313" key="7">
    <source>
        <dbReference type="Proteomes" id="UP001500483"/>
    </source>
</evidence>
<feature type="region of interest" description="Disordered" evidence="4">
    <location>
        <begin position="1"/>
        <end position="25"/>
    </location>
</feature>
<dbReference type="EMBL" id="BAAAYK010000038">
    <property type="protein sequence ID" value="GAA3357265.1"/>
    <property type="molecule type" value="Genomic_DNA"/>
</dbReference>
<keyword evidence="7" id="KW-1185">Reference proteome</keyword>
<feature type="domain" description="Pseudouridine synthase RsuA/RluA-like" evidence="5">
    <location>
        <begin position="99"/>
        <end position="246"/>
    </location>
</feature>
<dbReference type="InterPro" id="IPR020103">
    <property type="entry name" value="PsdUridine_synth_cat_dom_sf"/>
</dbReference>
<evidence type="ECO:0000256" key="2">
    <source>
        <dbReference type="ARBA" id="ARBA00031870"/>
    </source>
</evidence>
<dbReference type="PANTHER" id="PTHR21600:SF84">
    <property type="entry name" value="PSEUDOURIDINE SYNTHASE RSUA_RLUA-LIKE DOMAIN-CONTAINING PROTEIN"/>
    <property type="match status" value="1"/>
</dbReference>
<organism evidence="6 7">
    <name type="scientific">Saccharopolyspora gregorii</name>
    <dbReference type="NCBI Taxonomy" id="33914"/>
    <lineage>
        <taxon>Bacteria</taxon>
        <taxon>Bacillati</taxon>
        <taxon>Actinomycetota</taxon>
        <taxon>Actinomycetes</taxon>
        <taxon>Pseudonocardiales</taxon>
        <taxon>Pseudonocardiaceae</taxon>
        <taxon>Saccharopolyspora</taxon>
    </lineage>
</organism>
<dbReference type="Gene3D" id="3.30.2350.10">
    <property type="entry name" value="Pseudouridine synthase"/>
    <property type="match status" value="1"/>
</dbReference>
<proteinExistence type="predicted"/>